<dbReference type="Proteomes" id="UP001190700">
    <property type="component" value="Unassembled WGS sequence"/>
</dbReference>
<dbReference type="InterPro" id="IPR038538">
    <property type="entry name" value="MTERF_sf"/>
</dbReference>
<comment type="caution">
    <text evidence="1">The sequence shown here is derived from an EMBL/GenBank/DDBJ whole genome shotgun (WGS) entry which is preliminary data.</text>
</comment>
<evidence type="ECO:0000313" key="1">
    <source>
        <dbReference type="EMBL" id="KAK3257495.1"/>
    </source>
</evidence>
<proteinExistence type="predicted"/>
<evidence type="ECO:0000313" key="2">
    <source>
        <dbReference type="Proteomes" id="UP001190700"/>
    </source>
</evidence>
<feature type="non-terminal residue" evidence="1">
    <location>
        <position position="1"/>
    </location>
</feature>
<protein>
    <submittedName>
        <fullName evidence="1">Uncharacterized protein</fullName>
    </submittedName>
</protein>
<dbReference type="AlphaFoldDB" id="A0AAE0KR77"/>
<sequence>EGADSVKIIEKLRSIGLTSPEVDLAVHRNPLLLSYRFEEDVLPRINYLQYLKTKGIFDEGETYQQFVLRQPQFLEMQFQEIFSDERYIAVNKPFDTRHDTPRGWGRPRYTLRYEGDISAEEFLERTPRADLSQIRAAPCLDSGKWS</sequence>
<feature type="non-terminal residue" evidence="1">
    <location>
        <position position="146"/>
    </location>
</feature>
<dbReference type="Gene3D" id="1.25.70.10">
    <property type="entry name" value="Transcription termination factor 3, mitochondrial"/>
    <property type="match status" value="1"/>
</dbReference>
<name>A0AAE0KR77_9CHLO</name>
<gene>
    <name evidence="1" type="ORF">CYMTET_33420</name>
</gene>
<organism evidence="1 2">
    <name type="scientific">Cymbomonas tetramitiformis</name>
    <dbReference type="NCBI Taxonomy" id="36881"/>
    <lineage>
        <taxon>Eukaryota</taxon>
        <taxon>Viridiplantae</taxon>
        <taxon>Chlorophyta</taxon>
        <taxon>Pyramimonadophyceae</taxon>
        <taxon>Pyramimonadales</taxon>
        <taxon>Pyramimonadaceae</taxon>
        <taxon>Cymbomonas</taxon>
    </lineage>
</organism>
<dbReference type="EMBL" id="LGRX02020438">
    <property type="protein sequence ID" value="KAK3257495.1"/>
    <property type="molecule type" value="Genomic_DNA"/>
</dbReference>
<accession>A0AAE0KR77</accession>
<reference evidence="1 2" key="1">
    <citation type="journal article" date="2015" name="Genome Biol. Evol.">
        <title>Comparative Genomics of a Bacterivorous Green Alga Reveals Evolutionary Causalities and Consequences of Phago-Mixotrophic Mode of Nutrition.</title>
        <authorList>
            <person name="Burns J.A."/>
            <person name="Paasch A."/>
            <person name="Narechania A."/>
            <person name="Kim E."/>
        </authorList>
    </citation>
    <scope>NUCLEOTIDE SEQUENCE [LARGE SCALE GENOMIC DNA]</scope>
    <source>
        <strain evidence="1 2">PLY_AMNH</strain>
    </source>
</reference>
<keyword evidence="2" id="KW-1185">Reference proteome</keyword>